<evidence type="ECO:0000256" key="5">
    <source>
        <dbReference type="ARBA" id="ARBA00023136"/>
    </source>
</evidence>
<dbReference type="Pfam" id="PF01810">
    <property type="entry name" value="LysE"/>
    <property type="match status" value="1"/>
</dbReference>
<keyword evidence="4 6" id="KW-1133">Transmembrane helix</keyword>
<gene>
    <name evidence="7" type="ORF">MAGMO_0122</name>
</gene>
<organism evidence="7">
    <name type="scientific">Magnetococcus massalia (strain MO-1)</name>
    <dbReference type="NCBI Taxonomy" id="451514"/>
    <lineage>
        <taxon>Bacteria</taxon>
        <taxon>Pseudomonadati</taxon>
        <taxon>Pseudomonadota</taxon>
        <taxon>Magnetococcia</taxon>
        <taxon>Magnetococcales</taxon>
        <taxon>Magnetococcaceae</taxon>
        <taxon>Magnetococcus</taxon>
    </lineage>
</organism>
<dbReference type="PIRSF" id="PIRSF006324">
    <property type="entry name" value="LeuE"/>
    <property type="match status" value="1"/>
</dbReference>
<reference evidence="7" key="1">
    <citation type="submission" date="2015-04" db="EMBL/GenBank/DDBJ databases">
        <authorList>
            <person name="Syromyatnikov M.Y."/>
            <person name="Popov V.N."/>
        </authorList>
    </citation>
    <scope>NUCLEOTIDE SEQUENCE</scope>
    <source>
        <strain evidence="7">MO-1</strain>
    </source>
</reference>
<dbReference type="PANTHER" id="PTHR30086">
    <property type="entry name" value="ARGININE EXPORTER PROTEIN ARGO"/>
    <property type="match status" value="1"/>
</dbReference>
<dbReference type="InterPro" id="IPR001123">
    <property type="entry name" value="LeuE-type"/>
</dbReference>
<dbReference type="PANTHER" id="PTHR30086:SF20">
    <property type="entry name" value="ARGININE EXPORTER PROTEIN ARGO-RELATED"/>
    <property type="match status" value="1"/>
</dbReference>
<evidence type="ECO:0000256" key="2">
    <source>
        <dbReference type="ARBA" id="ARBA00022475"/>
    </source>
</evidence>
<keyword evidence="5 6" id="KW-0472">Membrane</keyword>
<dbReference type="GO" id="GO:0005886">
    <property type="term" value="C:plasma membrane"/>
    <property type="evidence" value="ECO:0007669"/>
    <property type="project" value="UniProtKB-SubCell"/>
</dbReference>
<accession>A0A1S7LE55</accession>
<dbReference type="AlphaFoldDB" id="A0A1S7LE55"/>
<name>A0A1S7LE55_MAGMO</name>
<feature type="transmembrane region" description="Helical" evidence="6">
    <location>
        <begin position="101"/>
        <end position="122"/>
    </location>
</feature>
<evidence type="ECO:0000313" key="7">
    <source>
        <dbReference type="EMBL" id="CRH04337.1"/>
    </source>
</evidence>
<dbReference type="GO" id="GO:0015171">
    <property type="term" value="F:amino acid transmembrane transporter activity"/>
    <property type="evidence" value="ECO:0007669"/>
    <property type="project" value="TreeGrafter"/>
</dbReference>
<keyword evidence="2" id="KW-1003">Cell membrane</keyword>
<dbReference type="EMBL" id="LO017727">
    <property type="protein sequence ID" value="CRH04337.1"/>
    <property type="molecule type" value="Genomic_DNA"/>
</dbReference>
<protein>
    <submittedName>
        <fullName evidence="7">Putative LysE family transporter</fullName>
    </submittedName>
</protein>
<keyword evidence="3 6" id="KW-0812">Transmembrane</keyword>
<feature type="transmembrane region" description="Helical" evidence="6">
    <location>
        <begin position="134"/>
        <end position="156"/>
    </location>
</feature>
<feature type="transmembrane region" description="Helical" evidence="6">
    <location>
        <begin position="28"/>
        <end position="54"/>
    </location>
</feature>
<proteinExistence type="predicted"/>
<evidence type="ECO:0000256" key="1">
    <source>
        <dbReference type="ARBA" id="ARBA00004651"/>
    </source>
</evidence>
<sequence>MTSLLIIISPGQDMVLVISRSIASGAKAGMMVALGISVGLLGHTLLAVLGLGALLQASEFAFTAMKMVGAGYLLYMGIQTLRSPPVVFAAEKPAPARMRSLFMLGAFANLSNPKIAIFYLAYLPQFVSVESGAATWMLLILGVAFALLTALVKIPVGYLAGTLSRWFQENPKAQTWLHRISGGVLIGLAAKLATEGPR</sequence>
<evidence type="ECO:0000256" key="3">
    <source>
        <dbReference type="ARBA" id="ARBA00022692"/>
    </source>
</evidence>
<evidence type="ECO:0000256" key="4">
    <source>
        <dbReference type="ARBA" id="ARBA00022989"/>
    </source>
</evidence>
<comment type="subcellular location">
    <subcellularLocation>
        <location evidence="1">Cell membrane</location>
        <topology evidence="1">Multi-pass membrane protein</topology>
    </subcellularLocation>
</comment>
<evidence type="ECO:0000256" key="6">
    <source>
        <dbReference type="SAM" id="Phobius"/>
    </source>
</evidence>